<organism evidence="1 2">
    <name type="scientific">Kutzneria buriramensis</name>
    <dbReference type="NCBI Taxonomy" id="1045776"/>
    <lineage>
        <taxon>Bacteria</taxon>
        <taxon>Bacillati</taxon>
        <taxon>Actinomycetota</taxon>
        <taxon>Actinomycetes</taxon>
        <taxon>Pseudonocardiales</taxon>
        <taxon>Pseudonocardiaceae</taxon>
        <taxon>Kutzneria</taxon>
    </lineage>
</organism>
<name>A0A3E0H7J5_9PSEU</name>
<dbReference type="OrthoDB" id="5181013at2"/>
<dbReference type="PANTHER" id="PTHR38436:SF1">
    <property type="entry name" value="ESTER CYCLASE"/>
    <property type="match status" value="1"/>
</dbReference>
<gene>
    <name evidence="1" type="ORF">BCF44_113258</name>
</gene>
<keyword evidence="2" id="KW-1185">Reference proteome</keyword>
<dbReference type="EMBL" id="QUNO01000013">
    <property type="protein sequence ID" value="REH39403.1"/>
    <property type="molecule type" value="Genomic_DNA"/>
</dbReference>
<protein>
    <submittedName>
        <fullName evidence="1">Putative ester cyclase</fullName>
    </submittedName>
</protein>
<dbReference type="PANTHER" id="PTHR38436">
    <property type="entry name" value="POLYKETIDE CYCLASE SNOAL-LIKE DOMAIN"/>
    <property type="match status" value="1"/>
</dbReference>
<dbReference type="Proteomes" id="UP000256269">
    <property type="component" value="Unassembled WGS sequence"/>
</dbReference>
<dbReference type="AlphaFoldDB" id="A0A3E0H7J5"/>
<dbReference type="RefSeq" id="WP_116178718.1">
    <property type="nucleotide sequence ID" value="NZ_CP144375.1"/>
</dbReference>
<dbReference type="SUPFAM" id="SSF54427">
    <property type="entry name" value="NTF2-like"/>
    <property type="match status" value="1"/>
</dbReference>
<evidence type="ECO:0000313" key="1">
    <source>
        <dbReference type="EMBL" id="REH39403.1"/>
    </source>
</evidence>
<comment type="caution">
    <text evidence="1">The sequence shown here is derived from an EMBL/GenBank/DDBJ whole genome shotgun (WGS) entry which is preliminary data.</text>
</comment>
<dbReference type="InterPro" id="IPR032710">
    <property type="entry name" value="NTF2-like_dom_sf"/>
</dbReference>
<dbReference type="Gene3D" id="3.10.450.50">
    <property type="match status" value="1"/>
</dbReference>
<reference evidence="1 2" key="1">
    <citation type="submission" date="2018-08" db="EMBL/GenBank/DDBJ databases">
        <title>Genomic Encyclopedia of Archaeal and Bacterial Type Strains, Phase II (KMG-II): from individual species to whole genera.</title>
        <authorList>
            <person name="Goeker M."/>
        </authorList>
    </citation>
    <scope>NUCLEOTIDE SEQUENCE [LARGE SCALE GENOMIC DNA]</scope>
    <source>
        <strain evidence="1 2">DSM 45791</strain>
    </source>
</reference>
<dbReference type="GO" id="GO:0030638">
    <property type="term" value="P:polyketide metabolic process"/>
    <property type="evidence" value="ECO:0007669"/>
    <property type="project" value="InterPro"/>
</dbReference>
<evidence type="ECO:0000313" key="2">
    <source>
        <dbReference type="Proteomes" id="UP000256269"/>
    </source>
</evidence>
<proteinExistence type="predicted"/>
<sequence length="138" mass="15376">MTRDENVRTVRLLLDLVNRQAFDRLDEVYAYDIVDHDPAPEHGGGFDGIQRYFADLSEAFPDLHLEEDVLIADGDHVALAYRLSGTQRGRFHGVAATGHRVETRGMQMSRFAGGKIVERWGAVDDLAILGRLNVSVPS</sequence>
<dbReference type="InterPro" id="IPR009959">
    <property type="entry name" value="Cyclase_SnoaL-like"/>
</dbReference>
<accession>A0A3E0H7J5</accession>
<dbReference type="Pfam" id="PF07366">
    <property type="entry name" value="SnoaL"/>
    <property type="match status" value="1"/>
</dbReference>